<organism evidence="2 3">
    <name type="scientific">Acinetobacter corruptisaponis</name>
    <dbReference type="NCBI Taxonomy" id="3045147"/>
    <lineage>
        <taxon>Bacteria</taxon>
        <taxon>Pseudomonadati</taxon>
        <taxon>Pseudomonadota</taxon>
        <taxon>Gammaproteobacteria</taxon>
        <taxon>Moraxellales</taxon>
        <taxon>Moraxellaceae</taxon>
        <taxon>Acinetobacter</taxon>
    </lineage>
</organism>
<feature type="domain" description="Methyltransferase FkbM" evidence="1">
    <location>
        <begin position="90"/>
        <end position="250"/>
    </location>
</feature>
<keyword evidence="3" id="KW-1185">Reference proteome</keyword>
<evidence type="ECO:0000313" key="2">
    <source>
        <dbReference type="EMBL" id="WHP04462.1"/>
    </source>
</evidence>
<accession>A0ABY8S1U5</accession>
<dbReference type="RefSeq" id="WP_283266153.1">
    <property type="nucleotide sequence ID" value="NZ_CP125669.1"/>
</dbReference>
<protein>
    <submittedName>
        <fullName evidence="2">FkbM family methyltransferase</fullName>
    </submittedName>
</protein>
<dbReference type="EMBL" id="CP125669">
    <property type="protein sequence ID" value="WHP04462.1"/>
    <property type="molecule type" value="Genomic_DNA"/>
</dbReference>
<evidence type="ECO:0000259" key="1">
    <source>
        <dbReference type="Pfam" id="PF05050"/>
    </source>
</evidence>
<sequence length="299" mass="34647">MNNKALKKLRKLIRVYPELYSNSDIREVFLKKLSYFGYLSIKIIDSKFYMFSNGDDPIVQEIFWFGVDTYENTSLKIWSILAKQSKNMIDVGAYSGIYSLAAASNNRKCKIYAFEALDRIYYRLLLNKMVNKFANINTYNLAISENKNIKDLYVYSGETILVTGSSVIDLNLDRDIYEVKKVNSISLDLFVNEKNINRVDAIKIDVEGAENSVLQGAKEIILNYSPDIIVEILPFSLIDNTHYIFSELGYNSYIIDEENCKIIREEFLTRSDGIKNLNRFLTLRSEKELIDIFGKDFLF</sequence>
<keyword evidence="2" id="KW-0489">Methyltransferase</keyword>
<evidence type="ECO:0000313" key="3">
    <source>
        <dbReference type="Proteomes" id="UP001229836"/>
    </source>
</evidence>
<keyword evidence="2" id="KW-0808">Transferase</keyword>
<dbReference type="GO" id="GO:0008168">
    <property type="term" value="F:methyltransferase activity"/>
    <property type="evidence" value="ECO:0007669"/>
    <property type="project" value="UniProtKB-KW"/>
</dbReference>
<dbReference type="PANTHER" id="PTHR34203">
    <property type="entry name" value="METHYLTRANSFERASE, FKBM FAMILY PROTEIN"/>
    <property type="match status" value="1"/>
</dbReference>
<reference evidence="2 3" key="1">
    <citation type="submission" date="2023-05" db="EMBL/GenBank/DDBJ databases">
        <title>The complete genome of Acinetobacter sp. nov KCTC 92772.</title>
        <authorList>
            <person name="Zhou G."/>
        </authorList>
    </citation>
    <scope>NUCLEOTIDE SEQUENCE [LARGE SCALE GENOMIC DNA]</scope>
    <source>
        <strain evidence="2 3">KCTC 92772</strain>
    </source>
</reference>
<dbReference type="InterPro" id="IPR029063">
    <property type="entry name" value="SAM-dependent_MTases_sf"/>
</dbReference>
<dbReference type="InterPro" id="IPR006342">
    <property type="entry name" value="FkbM_mtfrase"/>
</dbReference>
<name>A0ABY8S1U5_9GAMM</name>
<dbReference type="Pfam" id="PF05050">
    <property type="entry name" value="Methyltransf_21"/>
    <property type="match status" value="1"/>
</dbReference>
<dbReference type="SUPFAM" id="SSF53335">
    <property type="entry name" value="S-adenosyl-L-methionine-dependent methyltransferases"/>
    <property type="match status" value="1"/>
</dbReference>
<dbReference type="PANTHER" id="PTHR34203:SF15">
    <property type="entry name" value="SLL1173 PROTEIN"/>
    <property type="match status" value="1"/>
</dbReference>
<proteinExistence type="predicted"/>
<dbReference type="InterPro" id="IPR052514">
    <property type="entry name" value="SAM-dependent_MTase"/>
</dbReference>
<dbReference type="Proteomes" id="UP001229836">
    <property type="component" value="Chromosome"/>
</dbReference>
<dbReference type="GO" id="GO:0032259">
    <property type="term" value="P:methylation"/>
    <property type="evidence" value="ECO:0007669"/>
    <property type="project" value="UniProtKB-KW"/>
</dbReference>
<dbReference type="Gene3D" id="3.40.50.150">
    <property type="entry name" value="Vaccinia Virus protein VP39"/>
    <property type="match status" value="1"/>
</dbReference>
<dbReference type="NCBIfam" id="TIGR01444">
    <property type="entry name" value="fkbM_fam"/>
    <property type="match status" value="1"/>
</dbReference>
<gene>
    <name evidence="2" type="ORF">QLH32_10310</name>
</gene>